<sequence length="202" mass="22603">MVNIPTRQAYKPTHPGLFHVEFSGESGEYSSCLRTEKSFSKGQVICPLVKTIPAPVKAYSSVQVGKGSQDHIELESDLVYVNHSCDPNVAFELPKDRSRWLVRALTDIPQGEALTFAYYSTEWDMAQPFDCICGTSKCLGRIQGARYIPMNTLTRDFINEHILELKQEQQTAEQNNVKPTNGHAAASDHHRTNGHTNGFGEY</sequence>
<reference evidence="7 8" key="2">
    <citation type="journal article" date="2012" name="Open Biol.">
        <title>Characteristics of nucleosomes and linker DNA regions on the genome of the basidiomycete Mixia osmundae revealed by mono- and dinucleosome mapping.</title>
        <authorList>
            <person name="Nishida H."/>
            <person name="Kondo S."/>
            <person name="Matsumoto T."/>
            <person name="Suzuki Y."/>
            <person name="Yoshikawa H."/>
            <person name="Taylor T.D."/>
            <person name="Sugiyama J."/>
        </authorList>
    </citation>
    <scope>NUCLEOTIDE SEQUENCE [LARGE SCALE GENOMIC DNA]</scope>
    <source>
        <strain evidence="8">CBS 9802 / IAM 14324 / JCM 22182 / KY 12970</strain>
    </source>
</reference>
<accession>G7DW17</accession>
<dbReference type="Gene3D" id="2.170.270.10">
    <property type="entry name" value="SET domain"/>
    <property type="match status" value="1"/>
</dbReference>
<dbReference type="Proteomes" id="UP000009131">
    <property type="component" value="Unassembled WGS sequence"/>
</dbReference>
<organism evidence="7 8">
    <name type="scientific">Mixia osmundae (strain CBS 9802 / IAM 14324 / JCM 22182 / KY 12970)</name>
    <dbReference type="NCBI Taxonomy" id="764103"/>
    <lineage>
        <taxon>Eukaryota</taxon>
        <taxon>Fungi</taxon>
        <taxon>Dikarya</taxon>
        <taxon>Basidiomycota</taxon>
        <taxon>Pucciniomycotina</taxon>
        <taxon>Mixiomycetes</taxon>
        <taxon>Mixiales</taxon>
        <taxon>Mixiaceae</taxon>
        <taxon>Mixia</taxon>
    </lineage>
</organism>
<evidence type="ECO:0000259" key="6">
    <source>
        <dbReference type="PROSITE" id="PS50868"/>
    </source>
</evidence>
<evidence type="ECO:0000256" key="4">
    <source>
        <dbReference type="SAM" id="MobiDB-lite"/>
    </source>
</evidence>
<dbReference type="PANTHER" id="PTHR12350">
    <property type="entry name" value="HISTONE-LYSINE N-METHYLTRANSFERASE-RELATED"/>
    <property type="match status" value="1"/>
</dbReference>
<evidence type="ECO:0008006" key="9">
    <source>
        <dbReference type="Google" id="ProtNLM"/>
    </source>
</evidence>
<evidence type="ECO:0000256" key="3">
    <source>
        <dbReference type="ARBA" id="ARBA00022691"/>
    </source>
</evidence>
<dbReference type="InterPro" id="IPR003616">
    <property type="entry name" value="Post-SET_dom"/>
</dbReference>
<dbReference type="Pfam" id="PF00856">
    <property type="entry name" value="SET"/>
    <property type="match status" value="1"/>
</dbReference>
<evidence type="ECO:0000256" key="1">
    <source>
        <dbReference type="ARBA" id="ARBA00022603"/>
    </source>
</evidence>
<protein>
    <recommendedName>
        <fullName evidence="9">Post-SET domain-containing protein</fullName>
    </recommendedName>
</protein>
<keyword evidence="8" id="KW-1185">Reference proteome</keyword>
<dbReference type="OrthoDB" id="5984008at2759"/>
<feature type="domain" description="SET" evidence="5">
    <location>
        <begin position="15"/>
        <end position="119"/>
    </location>
</feature>
<gene>
    <name evidence="7" type="primary">Mo01477</name>
    <name evidence="7" type="ORF">E5Q_01477</name>
</gene>
<dbReference type="InterPro" id="IPR053201">
    <property type="entry name" value="Flavunoidine_N-MTase"/>
</dbReference>
<evidence type="ECO:0000259" key="5">
    <source>
        <dbReference type="PROSITE" id="PS50280"/>
    </source>
</evidence>
<keyword evidence="3" id="KW-0949">S-adenosyl-L-methionine</keyword>
<feature type="region of interest" description="Disordered" evidence="4">
    <location>
        <begin position="169"/>
        <end position="202"/>
    </location>
</feature>
<evidence type="ECO:0000313" key="7">
    <source>
        <dbReference type="EMBL" id="GAA94823.1"/>
    </source>
</evidence>
<dbReference type="InterPro" id="IPR046341">
    <property type="entry name" value="SET_dom_sf"/>
</dbReference>
<dbReference type="HOGENOM" id="CLU_073382_2_0_1"/>
<keyword evidence="2" id="KW-0808">Transferase</keyword>
<feature type="compositionally biased region" description="Polar residues" evidence="4">
    <location>
        <begin position="169"/>
        <end position="179"/>
    </location>
</feature>
<dbReference type="eggNOG" id="ENOG502S11B">
    <property type="taxonomic scope" value="Eukaryota"/>
</dbReference>
<dbReference type="STRING" id="764103.G7DW17"/>
<dbReference type="GO" id="GO:0032259">
    <property type="term" value="P:methylation"/>
    <property type="evidence" value="ECO:0007669"/>
    <property type="project" value="UniProtKB-KW"/>
</dbReference>
<dbReference type="EMBL" id="BABT02000047">
    <property type="protein sequence ID" value="GAA94823.1"/>
    <property type="molecule type" value="Genomic_DNA"/>
</dbReference>
<dbReference type="PROSITE" id="PS50280">
    <property type="entry name" value="SET"/>
    <property type="match status" value="1"/>
</dbReference>
<name>G7DW17_MIXOS</name>
<comment type="caution">
    <text evidence="7">The sequence shown here is derived from an EMBL/GenBank/DDBJ whole genome shotgun (WGS) entry which is preliminary data.</text>
</comment>
<evidence type="ECO:0000256" key="2">
    <source>
        <dbReference type="ARBA" id="ARBA00022679"/>
    </source>
</evidence>
<feature type="domain" description="Post-SET" evidence="6">
    <location>
        <begin position="127"/>
        <end position="143"/>
    </location>
</feature>
<dbReference type="PROSITE" id="PS50868">
    <property type="entry name" value="POST_SET"/>
    <property type="match status" value="1"/>
</dbReference>
<dbReference type="RefSeq" id="XP_014565047.1">
    <property type="nucleotide sequence ID" value="XM_014709561.1"/>
</dbReference>
<dbReference type="GO" id="GO:0008168">
    <property type="term" value="F:methyltransferase activity"/>
    <property type="evidence" value="ECO:0007669"/>
    <property type="project" value="UniProtKB-KW"/>
</dbReference>
<proteinExistence type="predicted"/>
<dbReference type="AlphaFoldDB" id="G7DW17"/>
<dbReference type="SUPFAM" id="SSF82199">
    <property type="entry name" value="SET domain"/>
    <property type="match status" value="1"/>
</dbReference>
<dbReference type="InParanoid" id="G7DW17"/>
<reference evidence="7 8" key="1">
    <citation type="journal article" date="2011" name="J. Gen. Appl. Microbiol.">
        <title>Draft genome sequencing of the enigmatic basidiomycete Mixia osmundae.</title>
        <authorList>
            <person name="Nishida H."/>
            <person name="Nagatsuka Y."/>
            <person name="Sugiyama J."/>
        </authorList>
    </citation>
    <scope>NUCLEOTIDE SEQUENCE [LARGE SCALE GENOMIC DNA]</scope>
    <source>
        <strain evidence="8">CBS 9802 / IAM 14324 / JCM 22182 / KY 12970</strain>
    </source>
</reference>
<keyword evidence="1" id="KW-0489">Methyltransferase</keyword>
<dbReference type="OMA" id="GYWLNGH"/>
<evidence type="ECO:0000313" key="8">
    <source>
        <dbReference type="Proteomes" id="UP000009131"/>
    </source>
</evidence>
<dbReference type="PANTHER" id="PTHR12350:SF19">
    <property type="entry name" value="SET DOMAIN-CONTAINING PROTEIN"/>
    <property type="match status" value="1"/>
</dbReference>
<dbReference type="InterPro" id="IPR001214">
    <property type="entry name" value="SET_dom"/>
</dbReference>